<dbReference type="CTD" id="31251568"/>
<dbReference type="AlphaFoldDB" id="A0A1S0UK73"/>
<dbReference type="GeneID" id="31251568"/>
<dbReference type="EMBL" id="JH712104">
    <property type="protein sequence ID" value="EJD75836.1"/>
    <property type="molecule type" value="Genomic_DNA"/>
</dbReference>
<accession>A0A1S0UK73</accession>
<dbReference type="InParanoid" id="A0A1S0UK73"/>
<dbReference type="RefSeq" id="XP_020306671.1">
    <property type="nucleotide sequence ID" value="XM_020449748.1"/>
</dbReference>
<protein>
    <submittedName>
        <fullName evidence="1">Uncharacterized protein</fullName>
    </submittedName>
</protein>
<evidence type="ECO:0000313" key="1">
    <source>
        <dbReference type="EMBL" id="EJD75836.1"/>
    </source>
</evidence>
<reference evidence="1" key="1">
    <citation type="submission" date="2012-04" db="EMBL/GenBank/DDBJ databases">
        <title>The Genome Sequence of Loa loa.</title>
        <authorList>
            <consortium name="The Broad Institute Genome Sequencing Platform"/>
            <consortium name="Broad Institute Genome Sequencing Center for Infectious Disease"/>
            <person name="Nutman T.B."/>
            <person name="Fink D.L."/>
            <person name="Russ C."/>
            <person name="Young S."/>
            <person name="Zeng Q."/>
            <person name="Gargeya S."/>
            <person name="Alvarado L."/>
            <person name="Berlin A."/>
            <person name="Chapman S.B."/>
            <person name="Chen Z."/>
            <person name="Freedman E."/>
            <person name="Gellesch M."/>
            <person name="Goldberg J."/>
            <person name="Griggs A."/>
            <person name="Gujja S."/>
            <person name="Heilman E.R."/>
            <person name="Heiman D."/>
            <person name="Howarth C."/>
            <person name="Mehta T."/>
            <person name="Neiman D."/>
            <person name="Pearson M."/>
            <person name="Roberts A."/>
            <person name="Saif S."/>
            <person name="Shea T."/>
            <person name="Shenoy N."/>
            <person name="Sisk P."/>
            <person name="Stolte C."/>
            <person name="Sykes S."/>
            <person name="White J."/>
            <person name="Yandava C."/>
            <person name="Haas B."/>
            <person name="Henn M.R."/>
            <person name="Nusbaum C."/>
            <person name="Birren B."/>
        </authorList>
    </citation>
    <scope>NUCLEOTIDE SEQUENCE [LARGE SCALE GENOMIC DNA]</scope>
</reference>
<organism evidence="1">
    <name type="scientific">Loa loa</name>
    <name type="common">Eye worm</name>
    <name type="synonym">Filaria loa</name>
    <dbReference type="NCBI Taxonomy" id="7209"/>
    <lineage>
        <taxon>Eukaryota</taxon>
        <taxon>Metazoa</taxon>
        <taxon>Ecdysozoa</taxon>
        <taxon>Nematoda</taxon>
        <taxon>Chromadorea</taxon>
        <taxon>Rhabditida</taxon>
        <taxon>Spirurina</taxon>
        <taxon>Spiruromorpha</taxon>
        <taxon>Filarioidea</taxon>
        <taxon>Onchocercidae</taxon>
        <taxon>Loa</taxon>
    </lineage>
</organism>
<proteinExistence type="predicted"/>
<sequence>MKRKTRKMHENIRTTHFDAKCYEYFSKLYLAACDLRRKVIDTSWVEVLADKVLACRGEIWKDIWVAVSFWAGKTSPYSLWAKFVLICFGRVKFIVNRFGRAKFVPFGKQN</sequence>
<name>A0A1S0UK73_LOALO</name>
<dbReference type="KEGG" id="loa:LOAG_17089"/>
<gene>
    <name evidence="1" type="ORF">LOAG_17089</name>
</gene>